<dbReference type="Pfam" id="PF04445">
    <property type="entry name" value="SAM_MT"/>
    <property type="match status" value="1"/>
</dbReference>
<keyword evidence="1 2" id="KW-0489">Methyltransferase</keyword>
<keyword evidence="3" id="KW-1185">Reference proteome</keyword>
<keyword evidence="1" id="KW-0963">Cytoplasm</keyword>
<keyword evidence="1" id="KW-0949">S-adenosyl-L-methionine</keyword>
<organism evidence="2 3">
    <name type="scientific">Ectothiorhodosinus mongolicus</name>
    <dbReference type="NCBI Taxonomy" id="233100"/>
    <lineage>
        <taxon>Bacteria</taxon>
        <taxon>Pseudomonadati</taxon>
        <taxon>Pseudomonadota</taxon>
        <taxon>Gammaproteobacteria</taxon>
        <taxon>Chromatiales</taxon>
        <taxon>Ectothiorhodospiraceae</taxon>
        <taxon>Ectothiorhodosinus</taxon>
    </lineage>
</organism>
<sequence>MAKLQRVDDRLELHFASFDAPSPDRLVVDFTKGRMGYRGPRAGRRNEPLARAIGLKAGDCPHVIDTTAGLGSDAFILAQLGCTVTLCESHPLLAALLEDGLKRAAQHEALAPTIARMQLIPGDARDTLRTHQADVVYLDPMYPHRQKSAAAKKPMQLLQRLLGAHGQGEDLLELALGRASSSGVRPPNGVAPRFARVVVKRPLRAPPLGEIKPHHSIEGSSTRFDVYLGNYSK</sequence>
<dbReference type="SUPFAM" id="SSF53335">
    <property type="entry name" value="S-adenosyl-L-methionine-dependent methyltransferases"/>
    <property type="match status" value="1"/>
</dbReference>
<comment type="similarity">
    <text evidence="1">Belongs to the methyltransferase superfamily. RsmJ family.</text>
</comment>
<evidence type="ECO:0000313" key="3">
    <source>
        <dbReference type="Proteomes" id="UP000223759"/>
    </source>
</evidence>
<dbReference type="STRING" id="233100.SAMN05216526_0404"/>
<evidence type="ECO:0000256" key="1">
    <source>
        <dbReference type="HAMAP-Rule" id="MF_01523"/>
    </source>
</evidence>
<comment type="subcellular location">
    <subcellularLocation>
        <location evidence="1">Cytoplasm</location>
    </subcellularLocation>
</comment>
<dbReference type="InterPro" id="IPR007536">
    <property type="entry name" value="16SrRNA_methylTrfase_J"/>
</dbReference>
<dbReference type="HAMAP" id="MF_01523">
    <property type="entry name" value="16SrRNA_methyltr_J"/>
    <property type="match status" value="1"/>
</dbReference>
<dbReference type="Proteomes" id="UP000223759">
    <property type="component" value="Unassembled WGS sequence"/>
</dbReference>
<keyword evidence="1 2" id="KW-0808">Transferase</keyword>
<keyword evidence="1" id="KW-0698">rRNA processing</keyword>
<feature type="binding site" evidence="1">
    <location>
        <position position="139"/>
    </location>
    <ligand>
        <name>S-adenosyl-L-methionine</name>
        <dbReference type="ChEBI" id="CHEBI:59789"/>
    </ligand>
</feature>
<dbReference type="PANTHER" id="PTHR36112">
    <property type="entry name" value="RIBOSOMAL RNA SMALL SUBUNIT METHYLTRANSFERASE J"/>
    <property type="match status" value="1"/>
</dbReference>
<dbReference type="Gene3D" id="3.40.50.150">
    <property type="entry name" value="Vaccinia Virus protein VP39"/>
    <property type="match status" value="1"/>
</dbReference>
<evidence type="ECO:0000313" key="2">
    <source>
        <dbReference type="EMBL" id="SIT65952.1"/>
    </source>
</evidence>
<dbReference type="PANTHER" id="PTHR36112:SF1">
    <property type="entry name" value="RIBOSOMAL RNA SMALL SUBUNIT METHYLTRANSFERASE J"/>
    <property type="match status" value="1"/>
</dbReference>
<protein>
    <recommendedName>
        <fullName evidence="1">Ribosomal RNA small subunit methyltransferase J</fullName>
        <ecNumber evidence="1">2.1.1.242</ecNumber>
    </recommendedName>
    <alternativeName>
        <fullName evidence="1">16S rRNA m2G1516 methyltransferase</fullName>
    </alternativeName>
    <alternativeName>
        <fullName evidence="1">rRNA (guanine-N(2)-)-methyltransferase</fullName>
    </alternativeName>
</protein>
<accession>A0A1R3VS39</accession>
<dbReference type="InterPro" id="IPR029063">
    <property type="entry name" value="SAM-dependent_MTases_sf"/>
</dbReference>
<dbReference type="AlphaFoldDB" id="A0A1R3VS39"/>
<dbReference type="EC" id="2.1.1.242" evidence="1"/>
<comment type="function">
    <text evidence="1">Specifically methylates the guanosine in position 1516 of 16S rRNA.</text>
</comment>
<dbReference type="GO" id="GO:0008990">
    <property type="term" value="F:rRNA (guanine-N2-)-methyltransferase activity"/>
    <property type="evidence" value="ECO:0007669"/>
    <property type="project" value="UniProtKB-UniRule"/>
</dbReference>
<comment type="caution">
    <text evidence="1">Lacks conserved residue(s) required for the propagation of feature annotation.</text>
</comment>
<reference evidence="2 3" key="1">
    <citation type="submission" date="2017-01" db="EMBL/GenBank/DDBJ databases">
        <authorList>
            <person name="Mah S.A."/>
            <person name="Swanson W.J."/>
            <person name="Moy G.W."/>
            <person name="Vacquier V.D."/>
        </authorList>
    </citation>
    <scope>NUCLEOTIDE SEQUENCE [LARGE SCALE GENOMIC DNA]</scope>
    <source>
        <strain evidence="2 3">M9</strain>
    </source>
</reference>
<dbReference type="EMBL" id="FTPK01000001">
    <property type="protein sequence ID" value="SIT65952.1"/>
    <property type="molecule type" value="Genomic_DNA"/>
</dbReference>
<gene>
    <name evidence="1" type="primary">rsmJ</name>
    <name evidence="2" type="ORF">SAMN05216526_0404</name>
</gene>
<name>A0A1R3VS39_9GAMM</name>
<comment type="catalytic activity">
    <reaction evidence="1">
        <text>guanosine(1516) in 16S rRNA + S-adenosyl-L-methionine = N(2)-methylguanosine(1516) in 16S rRNA + S-adenosyl-L-homocysteine + H(+)</text>
        <dbReference type="Rhea" id="RHEA:43220"/>
        <dbReference type="Rhea" id="RHEA-COMP:10412"/>
        <dbReference type="Rhea" id="RHEA-COMP:10413"/>
        <dbReference type="ChEBI" id="CHEBI:15378"/>
        <dbReference type="ChEBI" id="CHEBI:57856"/>
        <dbReference type="ChEBI" id="CHEBI:59789"/>
        <dbReference type="ChEBI" id="CHEBI:74269"/>
        <dbReference type="ChEBI" id="CHEBI:74481"/>
        <dbReference type="EC" id="2.1.1.242"/>
    </reaction>
</comment>
<proteinExistence type="inferred from homology"/>
<dbReference type="GO" id="GO:0005737">
    <property type="term" value="C:cytoplasm"/>
    <property type="evidence" value="ECO:0007669"/>
    <property type="project" value="UniProtKB-SubCell"/>
</dbReference>